<dbReference type="Gene3D" id="3.30.110.190">
    <property type="match status" value="1"/>
</dbReference>
<dbReference type="EMBL" id="BK016102">
    <property type="protein sequence ID" value="DAF95011.1"/>
    <property type="molecule type" value="Genomic_DNA"/>
</dbReference>
<protein>
    <recommendedName>
        <fullName evidence="2">DUF4393 domain-containing protein</fullName>
    </recommendedName>
</protein>
<evidence type="ECO:0000313" key="1">
    <source>
        <dbReference type="EMBL" id="DAF95011.1"/>
    </source>
</evidence>
<accession>A0A8S5UKP9</accession>
<organism evidence="1">
    <name type="scientific">Myoviridae sp. ctQf419</name>
    <dbReference type="NCBI Taxonomy" id="2825102"/>
    <lineage>
        <taxon>Viruses</taxon>
        <taxon>Duplodnaviria</taxon>
        <taxon>Heunggongvirae</taxon>
        <taxon>Uroviricota</taxon>
        <taxon>Caudoviricetes</taxon>
    </lineage>
</organism>
<evidence type="ECO:0008006" key="2">
    <source>
        <dbReference type="Google" id="ProtNLM"/>
    </source>
</evidence>
<reference evidence="1" key="1">
    <citation type="journal article" date="2021" name="Proc. Natl. Acad. Sci. U.S.A.">
        <title>A Catalog of Tens of Thousands of Viruses from Human Metagenomes Reveals Hidden Associations with Chronic Diseases.</title>
        <authorList>
            <person name="Tisza M.J."/>
            <person name="Buck C.B."/>
        </authorList>
    </citation>
    <scope>NUCLEOTIDE SEQUENCE</scope>
    <source>
        <strain evidence="1">CtQf419</strain>
    </source>
</reference>
<proteinExistence type="predicted"/>
<dbReference type="InterPro" id="IPR025506">
    <property type="entry name" value="Abi_alpha"/>
</dbReference>
<sequence length="251" mass="28633">MSESLLLSAAAGAASSFLTRAFEGPFKSLDDLWYTHFGYKTAIAKAEREAHIESYKKEIIAELKKIKPENYQKPKLNIVGPALEASKYYIEETELKKMFAKLIAAASDKTKNTFTHPAFVEIIKQMNSNDAKLFYLLPSYGPLVDYKLIHKDNPQIHTDFATEVYLSQTIPDYSKENSLSINNLARLNIISFEKMMSGDGVLDYSPYDKIPLYFIAQLQYTQNPNLYSSLSLQKYYYNFTSLGKIFKSICI</sequence>
<name>A0A8S5UKP9_9CAUD</name>
<dbReference type="Pfam" id="PF14337">
    <property type="entry name" value="Abi_alpha"/>
    <property type="match status" value="1"/>
</dbReference>